<dbReference type="EMBL" id="QKXC01000169">
    <property type="protein sequence ID" value="RBR14252.1"/>
    <property type="molecule type" value="Genomic_DNA"/>
</dbReference>
<evidence type="ECO:0000313" key="4">
    <source>
        <dbReference type="Proteomes" id="UP000253153"/>
    </source>
</evidence>
<name>A0A366RBP4_9HYPO</name>
<keyword evidence="4" id="KW-1185">Reference proteome</keyword>
<dbReference type="OrthoDB" id="4655872at2759"/>
<evidence type="ECO:0000259" key="2">
    <source>
        <dbReference type="Pfam" id="PF20150"/>
    </source>
</evidence>
<feature type="compositionally biased region" description="Polar residues" evidence="1">
    <location>
        <begin position="8"/>
        <end position="21"/>
    </location>
</feature>
<protein>
    <recommendedName>
        <fullName evidence="2">2EXR domain-containing protein</fullName>
    </recommendedName>
</protein>
<dbReference type="InterPro" id="IPR045518">
    <property type="entry name" value="2EXR"/>
</dbReference>
<organism evidence="3 4">
    <name type="scientific">Fusarium coffeatum</name>
    <dbReference type="NCBI Taxonomy" id="231269"/>
    <lineage>
        <taxon>Eukaryota</taxon>
        <taxon>Fungi</taxon>
        <taxon>Dikarya</taxon>
        <taxon>Ascomycota</taxon>
        <taxon>Pezizomycotina</taxon>
        <taxon>Sordariomycetes</taxon>
        <taxon>Hypocreomycetidae</taxon>
        <taxon>Hypocreales</taxon>
        <taxon>Nectriaceae</taxon>
        <taxon>Fusarium</taxon>
        <taxon>Fusarium incarnatum-equiseti species complex</taxon>
    </lineage>
</organism>
<sequence>MTALNLDSGAQASQTPIVDQQHVSSQTLKFEIPEHYRDFLPFARLPPEIRAQIWQNTLDTPGIHFLKISPETGTRRWWMKESYHPAASEDEETDPMTLEVKNEKLQPPMPPMQATLEPLCPTKADISHYTTLHKQIAKLTVTCNESASIARSLVNRSTAFRLHSGRLVSLNRSDVIYLEYLPCDCYENEICFTKALNCPRLDQIRKVAMRYCHKWNERKVQQRCLHCGQLHDIPGNLTYPKHLYRFLAQYLPNLEEFYFVDYLILPKSQTAAGADATVVARGTSKFEGGNRSFFEVDDEQNWKISSRVLDCKSWLQGQFIKYAKASILSRHKGPEEVKFGVLACQWRIEPPVAPVNKKGRNKKRPRTLPRGPSLPIALTYEVTARYPFVFDACGSNRYEFTFSITL</sequence>
<proteinExistence type="predicted"/>
<gene>
    <name evidence="3" type="ORF">FIESC28_07812</name>
</gene>
<dbReference type="Proteomes" id="UP000253153">
    <property type="component" value="Unassembled WGS sequence"/>
</dbReference>
<reference evidence="3 4" key="1">
    <citation type="submission" date="2018-06" db="EMBL/GenBank/DDBJ databases">
        <title>Fusarium incarnatum-equiseti species complex species 28.</title>
        <authorList>
            <person name="Gardiner D.M."/>
        </authorList>
    </citation>
    <scope>NUCLEOTIDE SEQUENCE [LARGE SCALE GENOMIC DNA]</scope>
    <source>
        <strain evidence="3 4">FIESC_28</strain>
    </source>
</reference>
<dbReference type="Pfam" id="PF20150">
    <property type="entry name" value="2EXR"/>
    <property type="match status" value="1"/>
</dbReference>
<dbReference type="AlphaFoldDB" id="A0A366RBP4"/>
<feature type="domain" description="2EXR" evidence="2">
    <location>
        <begin position="39"/>
        <end position="161"/>
    </location>
</feature>
<dbReference type="RefSeq" id="XP_031013984.1">
    <property type="nucleotide sequence ID" value="XM_031161952.1"/>
</dbReference>
<feature type="region of interest" description="Disordered" evidence="1">
    <location>
        <begin position="1"/>
        <end position="21"/>
    </location>
</feature>
<dbReference type="GeneID" id="41997248"/>
<evidence type="ECO:0000256" key="1">
    <source>
        <dbReference type="SAM" id="MobiDB-lite"/>
    </source>
</evidence>
<evidence type="ECO:0000313" key="3">
    <source>
        <dbReference type="EMBL" id="RBR14252.1"/>
    </source>
</evidence>
<accession>A0A366RBP4</accession>
<comment type="caution">
    <text evidence="3">The sequence shown here is derived from an EMBL/GenBank/DDBJ whole genome shotgun (WGS) entry which is preliminary data.</text>
</comment>